<dbReference type="Gene3D" id="1.25.40.860">
    <property type="match status" value="2"/>
</dbReference>
<keyword evidence="2 6" id="KW-0963">Cytoplasm</keyword>
<feature type="compositionally biased region" description="Basic and acidic residues" evidence="7">
    <location>
        <begin position="794"/>
        <end position="827"/>
    </location>
</feature>
<dbReference type="GO" id="GO:0016282">
    <property type="term" value="C:eukaryotic 43S preinitiation complex"/>
    <property type="evidence" value="ECO:0007669"/>
    <property type="project" value="UniProtKB-UniRule"/>
</dbReference>
<dbReference type="InterPro" id="IPR027512">
    <property type="entry name" value="EIF3A"/>
</dbReference>
<accession>A0A2U1JEV5</accession>
<evidence type="ECO:0000256" key="5">
    <source>
        <dbReference type="ARBA" id="ARBA00022917"/>
    </source>
</evidence>
<reference evidence="9 10" key="1">
    <citation type="journal article" date="2018" name="MBio">
        <title>Comparative Genomics Reveals the Core Gene Toolbox for the Fungus-Insect Symbiosis.</title>
        <authorList>
            <person name="Wang Y."/>
            <person name="Stata M."/>
            <person name="Wang W."/>
            <person name="Stajich J.E."/>
            <person name="White M.M."/>
            <person name="Moncalvo J.M."/>
        </authorList>
    </citation>
    <scope>NUCLEOTIDE SEQUENCE [LARGE SCALE GENOMIC DNA]</scope>
    <source>
        <strain evidence="9 10">AUS-126-30</strain>
    </source>
</reference>
<comment type="caution">
    <text evidence="9">The sequence shown here is derived from an EMBL/GenBank/DDBJ whole genome shotgun (WGS) entry which is preliminary data.</text>
</comment>
<dbReference type="PANTHER" id="PTHR14005">
    <property type="entry name" value="EUKARYOTIC TRANSLATION INITIATION FACTOR 3, THETA SUBUNIT"/>
    <property type="match status" value="1"/>
</dbReference>
<dbReference type="AlphaFoldDB" id="A0A2U1JEV5"/>
<evidence type="ECO:0000256" key="7">
    <source>
        <dbReference type="SAM" id="MobiDB-lite"/>
    </source>
</evidence>
<dbReference type="Proteomes" id="UP000245591">
    <property type="component" value="Unassembled WGS sequence"/>
</dbReference>
<evidence type="ECO:0000256" key="4">
    <source>
        <dbReference type="ARBA" id="ARBA00022884"/>
    </source>
</evidence>
<dbReference type="GO" id="GO:0071540">
    <property type="term" value="C:eukaryotic translation initiation factor 3 complex, eIF3e"/>
    <property type="evidence" value="ECO:0007669"/>
    <property type="project" value="TreeGrafter"/>
</dbReference>
<dbReference type="Pfam" id="PF22591">
    <property type="entry name" value="eIF3a_PCI_TPR-like"/>
    <property type="match status" value="1"/>
</dbReference>
<dbReference type="InterPro" id="IPR054711">
    <property type="entry name" value="eIF3a_PCI_TPR-like"/>
</dbReference>
<dbReference type="GO" id="GO:0043614">
    <property type="term" value="C:multi-eIF complex"/>
    <property type="evidence" value="ECO:0007669"/>
    <property type="project" value="TreeGrafter"/>
</dbReference>
<dbReference type="GO" id="GO:0001732">
    <property type="term" value="P:formation of cytoplasmic translation initiation complex"/>
    <property type="evidence" value="ECO:0007669"/>
    <property type="project" value="UniProtKB-UniRule"/>
</dbReference>
<keyword evidence="10" id="KW-1185">Reference proteome</keyword>
<name>A0A2U1JEV5_SMIAN</name>
<feature type="compositionally biased region" description="Low complexity" evidence="7">
    <location>
        <begin position="887"/>
        <end position="899"/>
    </location>
</feature>
<dbReference type="EMBL" id="MBFU01000010">
    <property type="protein sequence ID" value="PWA03626.1"/>
    <property type="molecule type" value="Genomic_DNA"/>
</dbReference>
<protein>
    <recommendedName>
        <fullName evidence="6">Eukaryotic translation initiation factor 3 subunit A</fullName>
        <shortName evidence="6">eIF3a</shortName>
    </recommendedName>
    <alternativeName>
        <fullName evidence="6">Eukaryotic translation initiation factor 3 110 kDa subunit homolog</fullName>
        <shortName evidence="6">eIF3 p110</shortName>
    </alternativeName>
    <alternativeName>
        <fullName evidence="6">Translation initiation factor eIF3, p110 subunit homolog</fullName>
    </alternativeName>
</protein>
<evidence type="ECO:0000256" key="6">
    <source>
        <dbReference type="HAMAP-Rule" id="MF_03000"/>
    </source>
</evidence>
<dbReference type="GO" id="GO:0071541">
    <property type="term" value="C:eukaryotic translation initiation factor 3 complex, eIF3m"/>
    <property type="evidence" value="ECO:0007669"/>
    <property type="project" value="TreeGrafter"/>
</dbReference>
<dbReference type="FunFam" id="4.10.860.10:FF:000001">
    <property type="entry name" value="Eukaryotic translation initiation factor 3 subunit A"/>
    <property type="match status" value="1"/>
</dbReference>
<comment type="function">
    <text evidence="6">RNA-binding component of the eukaryotic translation initiation factor 3 (eIF-3) complex, which is involved in protein synthesis of a specialized repertoire of mRNAs and, together with other initiation factors, stimulates binding of mRNA and methionyl-tRNAi to the 40S ribosome. The eIF-3 complex specifically targets and initiates translation of a subset of mRNAs involved in cell proliferation.</text>
</comment>
<dbReference type="Pfam" id="PF01399">
    <property type="entry name" value="PCI"/>
    <property type="match status" value="1"/>
</dbReference>
<evidence type="ECO:0000313" key="9">
    <source>
        <dbReference type="EMBL" id="PWA03626.1"/>
    </source>
</evidence>
<dbReference type="Gene3D" id="4.10.860.10">
    <property type="entry name" value="UVR domain"/>
    <property type="match status" value="1"/>
</dbReference>
<dbReference type="InterPro" id="IPR000717">
    <property type="entry name" value="PCI_dom"/>
</dbReference>
<organism evidence="9 10">
    <name type="scientific">Smittium angustum</name>
    <dbReference type="NCBI Taxonomy" id="133377"/>
    <lineage>
        <taxon>Eukaryota</taxon>
        <taxon>Fungi</taxon>
        <taxon>Fungi incertae sedis</taxon>
        <taxon>Zoopagomycota</taxon>
        <taxon>Kickxellomycotina</taxon>
        <taxon>Harpellomycetes</taxon>
        <taxon>Harpellales</taxon>
        <taxon>Legeriomycetaceae</taxon>
        <taxon>Smittium</taxon>
    </lineage>
</organism>
<evidence type="ECO:0000259" key="8">
    <source>
        <dbReference type="PROSITE" id="PS50250"/>
    </source>
</evidence>
<dbReference type="GO" id="GO:0002188">
    <property type="term" value="P:translation reinitiation"/>
    <property type="evidence" value="ECO:0007669"/>
    <property type="project" value="TreeGrafter"/>
</dbReference>
<comment type="similarity">
    <text evidence="6">Belongs to the eIF-3 subunit A family.</text>
</comment>
<comment type="subcellular location">
    <subcellularLocation>
        <location evidence="1 6">Cytoplasm</location>
    </subcellularLocation>
</comment>
<keyword evidence="4 6" id="KW-0694">RNA-binding</keyword>
<keyword evidence="3 6" id="KW-0396">Initiation factor</keyword>
<comment type="subunit">
    <text evidence="6">Component of the eukaryotic translation initiation factor 3 (eIF-3) complex.</text>
</comment>
<dbReference type="PROSITE" id="PS50250">
    <property type="entry name" value="PCI"/>
    <property type="match status" value="1"/>
</dbReference>
<sequence>MPPSFQKPEIALKRAEELIAVGQQGSALQTLYDVLSNKKPRGFNNSSLEPFINKFVHLCVEQKKGKTLKDGLQQYRNMTQNSNIESFESVVNMVLDLSESKIQSAQKQADKLNLETIGDLEESETPESILLSVISSEQSKDRTDRALVTPWLKFLWESYRNLLELLKNNSRFEKLYQSIAQKAIAFCLTYQRKTEFRRLCELLRSHLQAVVKYPNQPYSISLSDAEVMQRYIETRFLQLNAATELELWQESFRSVEDLSSLFIQSRRAVKPSALANYYEKLTRIMFRAENQLFLAAAWHCYFNLIRGQTKAVGEAEIRRAANNVLLSTLAVPIIRPSSKVMSAEASENKYRTQKLTSLLMLSTPPTRQTLISNISRLSVLEYVRPELRPIYDLLEGKFHPLSICKKLTPILRDSIAPNKDEAKYIPLLRNVTLTRLIQQLSQVYSTVRMDVLYKLAEFDDPFKLNPIDIERFIVNGTRRGEFQLRLDYENRAIVFDVDTFDFSKPENMATQLQSSPAELMRLQLSSISVSLSKVQRVVCPEYIAAKVAEHNESVKYAKEAMEIERSSAAARKEYIEHKKKMMEALISRREKEEAQARLLKQQQEEERERAHQAELKIKRERERINKEREHAQREEAKKLAESLKSKAGLSVDIEELENLDTNRLLQLQVEHLEKEKHEVKTRLKNASRQMDHLERAFRQEERALLHEDFDQQQAEDLKNHKEGYIAMVETAKAKHEHDLFAKHRLAKILKDYNITKNVLNERNAEKVAILQAEAQKKLEAAKASRIAEYRKLKAEEEVRKEKERIEREKQERLDKEKEEFLRSEKARPSAPSPPARSVYVPPKRTATEFSSPSPAWSPAPGAGPRGGAFSSYKKPGTPLGKDSPNLSDSSKTGKTTSSSNAWVPSFRRNAQK</sequence>
<keyword evidence="6" id="KW-0175">Coiled coil</keyword>
<dbReference type="GO" id="GO:0003743">
    <property type="term" value="F:translation initiation factor activity"/>
    <property type="evidence" value="ECO:0007669"/>
    <property type="project" value="UniProtKB-UniRule"/>
</dbReference>
<dbReference type="PANTHER" id="PTHR14005:SF0">
    <property type="entry name" value="EUKARYOTIC TRANSLATION INITIATION FACTOR 3 SUBUNIT A"/>
    <property type="match status" value="1"/>
</dbReference>
<gene>
    <name evidence="6" type="primary">TIF32</name>
    <name evidence="9" type="ORF">BB558_000206</name>
</gene>
<keyword evidence="5 6" id="KW-0648">Protein biosynthesis</keyword>
<feature type="domain" description="PCI" evidence="8">
    <location>
        <begin position="317"/>
        <end position="500"/>
    </location>
</feature>
<feature type="compositionally biased region" description="Low complexity" evidence="7">
    <location>
        <begin position="850"/>
        <end position="871"/>
    </location>
</feature>
<evidence type="ECO:0000313" key="10">
    <source>
        <dbReference type="Proteomes" id="UP000245591"/>
    </source>
</evidence>
<feature type="region of interest" description="Disordered" evidence="7">
    <location>
        <begin position="794"/>
        <end position="912"/>
    </location>
</feature>
<evidence type="ECO:0000256" key="2">
    <source>
        <dbReference type="ARBA" id="ARBA00022490"/>
    </source>
</evidence>
<proteinExistence type="inferred from homology"/>
<evidence type="ECO:0000256" key="3">
    <source>
        <dbReference type="ARBA" id="ARBA00022540"/>
    </source>
</evidence>
<feature type="coiled-coil region" evidence="6">
    <location>
        <begin position="575"/>
        <end position="703"/>
    </location>
</feature>
<dbReference type="SMART" id="SM00088">
    <property type="entry name" value="PINT"/>
    <property type="match status" value="1"/>
</dbReference>
<dbReference type="GO" id="GO:0033290">
    <property type="term" value="C:eukaryotic 48S preinitiation complex"/>
    <property type="evidence" value="ECO:0007669"/>
    <property type="project" value="UniProtKB-UniRule"/>
</dbReference>
<evidence type="ECO:0000256" key="1">
    <source>
        <dbReference type="ARBA" id="ARBA00004496"/>
    </source>
</evidence>
<dbReference type="GO" id="GO:0003729">
    <property type="term" value="F:mRNA binding"/>
    <property type="evidence" value="ECO:0007669"/>
    <property type="project" value="TreeGrafter"/>
</dbReference>
<dbReference type="HAMAP" id="MF_03000">
    <property type="entry name" value="eIF3a"/>
    <property type="match status" value="1"/>
</dbReference>